<dbReference type="EMBL" id="CANHGI010000003">
    <property type="protein sequence ID" value="CAI5444362.1"/>
    <property type="molecule type" value="Genomic_DNA"/>
</dbReference>
<evidence type="ECO:0000313" key="1">
    <source>
        <dbReference type="EMBL" id="CAI5444362.1"/>
    </source>
</evidence>
<protein>
    <submittedName>
        <fullName evidence="1">Uncharacterized protein</fullName>
    </submittedName>
</protein>
<dbReference type="AlphaFoldDB" id="A0A9P1IEQ7"/>
<organism evidence="1 2">
    <name type="scientific">Caenorhabditis angaria</name>
    <dbReference type="NCBI Taxonomy" id="860376"/>
    <lineage>
        <taxon>Eukaryota</taxon>
        <taxon>Metazoa</taxon>
        <taxon>Ecdysozoa</taxon>
        <taxon>Nematoda</taxon>
        <taxon>Chromadorea</taxon>
        <taxon>Rhabditida</taxon>
        <taxon>Rhabditina</taxon>
        <taxon>Rhabditomorpha</taxon>
        <taxon>Rhabditoidea</taxon>
        <taxon>Rhabditidae</taxon>
        <taxon>Peloderinae</taxon>
        <taxon>Caenorhabditis</taxon>
    </lineage>
</organism>
<comment type="caution">
    <text evidence="1">The sequence shown here is derived from an EMBL/GenBank/DDBJ whole genome shotgun (WGS) entry which is preliminary data.</text>
</comment>
<dbReference type="OrthoDB" id="5846911at2759"/>
<dbReference type="Proteomes" id="UP001152747">
    <property type="component" value="Unassembled WGS sequence"/>
</dbReference>
<gene>
    <name evidence="1" type="ORF">CAMP_LOCUS6999</name>
</gene>
<evidence type="ECO:0000313" key="2">
    <source>
        <dbReference type="Proteomes" id="UP001152747"/>
    </source>
</evidence>
<keyword evidence="2" id="KW-1185">Reference proteome</keyword>
<sequence>MNSEENELELEDFSDSDLLLESMIEIEENQAKSGGFDSDPFDRTDEYDTNLDLNAPIAPTPDILQFLDEKQQPGEIDVQKLRENTDLYAAILEIFPVKMFANWKDLIKAKNPHFMPKIEEYLESKSISEPSTSQNSLESPEFLELDLFAAEMRPGIYQPIFSNENFDDFSKIPEDLDVSARIFGVLIETRIFMRDLEEARRILTIFEEKMKGKGISRDQMQKSLLPIEQFWNLN</sequence>
<name>A0A9P1IEQ7_9PELO</name>
<accession>A0A9P1IEQ7</accession>
<reference evidence="1" key="1">
    <citation type="submission" date="2022-11" db="EMBL/GenBank/DDBJ databases">
        <authorList>
            <person name="Kikuchi T."/>
        </authorList>
    </citation>
    <scope>NUCLEOTIDE SEQUENCE</scope>
    <source>
        <strain evidence="1">PS1010</strain>
    </source>
</reference>
<proteinExistence type="predicted"/>